<dbReference type="EMBL" id="DYUZ01000029">
    <property type="protein sequence ID" value="HJG37650.1"/>
    <property type="molecule type" value="Genomic_DNA"/>
</dbReference>
<dbReference type="NCBIfam" id="TIGR01549">
    <property type="entry name" value="HAD-SF-IA-v1"/>
    <property type="match status" value="1"/>
</dbReference>
<proteinExistence type="predicted"/>
<name>A0A921IX65_9ACTN</name>
<dbReference type="SFLD" id="SFLDS00003">
    <property type="entry name" value="Haloacid_Dehalogenase"/>
    <property type="match status" value="1"/>
</dbReference>
<dbReference type="InterPro" id="IPR006439">
    <property type="entry name" value="HAD-SF_hydro_IA"/>
</dbReference>
<dbReference type="PANTHER" id="PTHR43434:SF1">
    <property type="entry name" value="PHOSPHOGLYCOLATE PHOSPHATASE"/>
    <property type="match status" value="1"/>
</dbReference>
<comment type="caution">
    <text evidence="1">The sequence shown here is derived from an EMBL/GenBank/DDBJ whole genome shotgun (WGS) entry which is preliminary data.</text>
</comment>
<dbReference type="PANTHER" id="PTHR43434">
    <property type="entry name" value="PHOSPHOGLYCOLATE PHOSPHATASE"/>
    <property type="match status" value="1"/>
</dbReference>
<dbReference type="InterPro" id="IPR023198">
    <property type="entry name" value="PGP-like_dom2"/>
</dbReference>
<evidence type="ECO:0000313" key="2">
    <source>
        <dbReference type="Proteomes" id="UP000753256"/>
    </source>
</evidence>
<dbReference type="GO" id="GO:0006281">
    <property type="term" value="P:DNA repair"/>
    <property type="evidence" value="ECO:0007669"/>
    <property type="project" value="TreeGrafter"/>
</dbReference>
<dbReference type="RefSeq" id="WP_273190541.1">
    <property type="nucleotide sequence ID" value="NZ_DYUZ01000029.1"/>
</dbReference>
<dbReference type="GO" id="GO:0008967">
    <property type="term" value="F:phosphoglycolate phosphatase activity"/>
    <property type="evidence" value="ECO:0007669"/>
    <property type="project" value="TreeGrafter"/>
</dbReference>
<dbReference type="SFLD" id="SFLDG01129">
    <property type="entry name" value="C1.5:_HAD__Beta-PGM__Phosphata"/>
    <property type="match status" value="1"/>
</dbReference>
<keyword evidence="1" id="KW-0378">Hydrolase</keyword>
<dbReference type="SUPFAM" id="SSF56784">
    <property type="entry name" value="HAD-like"/>
    <property type="match status" value="1"/>
</dbReference>
<dbReference type="InterPro" id="IPR041492">
    <property type="entry name" value="HAD_2"/>
</dbReference>
<sequence>MPKFELAVFDLDGTLLDTIGDVAECFNEALRCNGFPVHRVDEYPGLVGGDLEAIVSRLLPEGSRDNGCVDRVKESYRSIYSASEKPLTRPYEGIYELLEQLESSSVHLAVNTNKSQRLSEECMRRFFPFFTGKIVGYDESRPSKPDPYGLNSILGYFGVAPESAIYIGDGMTDMLTARNGGVSFAYVTWGQGSDPVLPERCDYAIRHASDLNRLLMGVE</sequence>
<reference evidence="1" key="1">
    <citation type="journal article" date="2021" name="PeerJ">
        <title>Extensive microbial diversity within the chicken gut microbiome revealed by metagenomics and culture.</title>
        <authorList>
            <person name="Gilroy R."/>
            <person name="Ravi A."/>
            <person name="Getino M."/>
            <person name="Pursley I."/>
            <person name="Horton D.L."/>
            <person name="Alikhan N.F."/>
            <person name="Baker D."/>
            <person name="Gharbi K."/>
            <person name="Hall N."/>
            <person name="Watson M."/>
            <person name="Adriaenssens E.M."/>
            <person name="Foster-Nyarko E."/>
            <person name="Jarju S."/>
            <person name="Secka A."/>
            <person name="Antonio M."/>
            <person name="Oren A."/>
            <person name="Chaudhuri R.R."/>
            <person name="La Ragione R."/>
            <person name="Hildebrand F."/>
            <person name="Pallen M.J."/>
        </authorList>
    </citation>
    <scope>NUCLEOTIDE SEQUENCE</scope>
    <source>
        <strain evidence="1">ChiHjej13B12-9602</strain>
    </source>
</reference>
<evidence type="ECO:0000313" key="1">
    <source>
        <dbReference type="EMBL" id="HJG37650.1"/>
    </source>
</evidence>
<dbReference type="GO" id="GO:0005829">
    <property type="term" value="C:cytosol"/>
    <property type="evidence" value="ECO:0007669"/>
    <property type="project" value="TreeGrafter"/>
</dbReference>
<dbReference type="AlphaFoldDB" id="A0A921IX65"/>
<gene>
    <name evidence="1" type="ORF">K8V70_07320</name>
</gene>
<dbReference type="Gene3D" id="3.40.50.1000">
    <property type="entry name" value="HAD superfamily/HAD-like"/>
    <property type="match status" value="1"/>
</dbReference>
<protein>
    <submittedName>
        <fullName evidence="1">HAD family hydrolase</fullName>
    </submittedName>
</protein>
<accession>A0A921IX65</accession>
<dbReference type="InterPro" id="IPR050155">
    <property type="entry name" value="HAD-like_hydrolase_sf"/>
</dbReference>
<dbReference type="InterPro" id="IPR023214">
    <property type="entry name" value="HAD_sf"/>
</dbReference>
<dbReference type="InterPro" id="IPR036412">
    <property type="entry name" value="HAD-like_sf"/>
</dbReference>
<organism evidence="1 2">
    <name type="scientific">Enorma phocaeensis</name>
    <dbReference type="NCBI Taxonomy" id="1871019"/>
    <lineage>
        <taxon>Bacteria</taxon>
        <taxon>Bacillati</taxon>
        <taxon>Actinomycetota</taxon>
        <taxon>Coriobacteriia</taxon>
        <taxon>Coriobacteriales</taxon>
        <taxon>Coriobacteriaceae</taxon>
        <taxon>Enorma</taxon>
    </lineage>
</organism>
<reference evidence="1" key="2">
    <citation type="submission" date="2021-09" db="EMBL/GenBank/DDBJ databases">
        <authorList>
            <person name="Gilroy R."/>
        </authorList>
    </citation>
    <scope>NUCLEOTIDE SEQUENCE</scope>
    <source>
        <strain evidence="1">ChiHjej13B12-9602</strain>
    </source>
</reference>
<dbReference type="Proteomes" id="UP000753256">
    <property type="component" value="Unassembled WGS sequence"/>
</dbReference>
<dbReference type="Pfam" id="PF13419">
    <property type="entry name" value="HAD_2"/>
    <property type="match status" value="1"/>
</dbReference>
<dbReference type="Gene3D" id="1.10.150.240">
    <property type="entry name" value="Putative phosphatase, domain 2"/>
    <property type="match status" value="1"/>
</dbReference>